<dbReference type="PANTHER" id="PTHR31679:SF3">
    <property type="entry name" value="PEROXISOMAL MEMBRANE PROTEIN PEX32"/>
    <property type="match status" value="1"/>
</dbReference>
<evidence type="ECO:0000256" key="1">
    <source>
        <dbReference type="ARBA" id="ARBA00004585"/>
    </source>
</evidence>
<protein>
    <recommendedName>
        <fullName evidence="7">TECPR1-like DysF domain-containing protein</fullName>
    </recommendedName>
</protein>
<feature type="transmembrane region" description="Helical" evidence="6">
    <location>
        <begin position="42"/>
        <end position="60"/>
    </location>
</feature>
<feature type="domain" description="TECPR1-like DysF" evidence="7">
    <location>
        <begin position="23"/>
        <end position="395"/>
    </location>
</feature>
<feature type="transmembrane region" description="Helical" evidence="6">
    <location>
        <begin position="67"/>
        <end position="83"/>
    </location>
</feature>
<evidence type="ECO:0000313" key="9">
    <source>
        <dbReference type="Proteomes" id="UP000005627"/>
    </source>
</evidence>
<dbReference type="InterPro" id="IPR052646">
    <property type="entry name" value="Peroxisomal_PEX28-32"/>
</dbReference>
<dbReference type="InParanoid" id="G8ZMM4"/>
<dbReference type="KEGG" id="tdl:TDEL_0A05360"/>
<keyword evidence="5" id="KW-0576">Peroxisome</keyword>
<dbReference type="AlphaFoldDB" id="G8ZMM4"/>
<feature type="transmembrane region" description="Helical" evidence="6">
    <location>
        <begin position="95"/>
        <end position="120"/>
    </location>
</feature>
<gene>
    <name evidence="8" type="primary">TDEL0A05360</name>
    <name evidence="8" type="ORF">TDEL_0A05360</name>
</gene>
<dbReference type="GeneID" id="11503123"/>
<dbReference type="HOGENOM" id="CLU_665907_0_0_1"/>
<dbReference type="GO" id="GO:0007031">
    <property type="term" value="P:peroxisome organization"/>
    <property type="evidence" value="ECO:0007669"/>
    <property type="project" value="EnsemblFungi"/>
</dbReference>
<keyword evidence="4 6" id="KW-0472">Membrane</keyword>
<dbReference type="EMBL" id="HE616742">
    <property type="protein sequence ID" value="CCE89868.1"/>
    <property type="molecule type" value="Genomic_DNA"/>
</dbReference>
<evidence type="ECO:0000256" key="3">
    <source>
        <dbReference type="ARBA" id="ARBA00022989"/>
    </source>
</evidence>
<keyword evidence="9" id="KW-1185">Reference proteome</keyword>
<dbReference type="eggNOG" id="ENOG502QU0V">
    <property type="taxonomic scope" value="Eukaryota"/>
</dbReference>
<evidence type="ECO:0000256" key="4">
    <source>
        <dbReference type="ARBA" id="ARBA00023136"/>
    </source>
</evidence>
<accession>G8ZMM4</accession>
<dbReference type="FunCoup" id="G8ZMM4">
    <property type="interactions" value="53"/>
</dbReference>
<evidence type="ECO:0000256" key="5">
    <source>
        <dbReference type="ARBA" id="ARBA00023140"/>
    </source>
</evidence>
<dbReference type="STRING" id="1076872.G8ZMM4"/>
<dbReference type="Proteomes" id="UP000005627">
    <property type="component" value="Chromosome 1"/>
</dbReference>
<evidence type="ECO:0000259" key="7">
    <source>
        <dbReference type="Pfam" id="PF06398"/>
    </source>
</evidence>
<keyword evidence="2 6" id="KW-0812">Transmembrane</keyword>
<comment type="subcellular location">
    <subcellularLocation>
        <location evidence="1">Peroxisome membrane</location>
        <topology evidence="1">Multi-pass membrane protein</topology>
    </subcellularLocation>
</comment>
<feature type="transmembrane region" description="Helical" evidence="6">
    <location>
        <begin position="188"/>
        <end position="207"/>
    </location>
</feature>
<dbReference type="OrthoDB" id="5586090at2759"/>
<dbReference type="PANTHER" id="PTHR31679">
    <property type="entry name" value="PEROXISOMAL MEMBRANE PROTEIN PEX30-RELATED"/>
    <property type="match status" value="1"/>
</dbReference>
<proteinExistence type="predicted"/>
<evidence type="ECO:0000256" key="2">
    <source>
        <dbReference type="ARBA" id="ARBA00022692"/>
    </source>
</evidence>
<sequence>MKNKGDKEKAYRCHAKFIYNHGQKPTLTFVTPGNVSSVLYRFYPLLIIFDGALNNIMWICDDICQPFIHLVMIYLVINLLSLLDLDNGSLNKLRIGSIFTLWLGIMSGLSLFYAFAYYVLTVYQDLRDSEPPTLDDIVIALESVVDKLATMRSEVLGRAVDVSRWKNLTRLAILFTPIHYFLMRQVTIRTYVMWMTFIALLYHSTWFQCTMKLCWRVHAVRQAYYAITSFFDDQRKNYRLSTLIDAQTAISFCSNVKYVPRTDSLKMLRGHRLQLQLQKLYPWTEPIIGKSKNPQSLDNIAVIDFTIQENQRKWRDEGWTSRMLSYEKPHFCMRIGDQVVACKSPWEFQEGLPAGWEWLDDCWRPIGWVYSDSNWVVTGERDSLESFTRTKTWKRRIFKDQSS</sequence>
<name>G8ZMM4_TORDE</name>
<dbReference type="GO" id="GO:0005778">
    <property type="term" value="C:peroxisomal membrane"/>
    <property type="evidence" value="ECO:0007669"/>
    <property type="project" value="UniProtKB-SubCell"/>
</dbReference>
<reference evidence="8 9" key="1">
    <citation type="journal article" date="2011" name="Proc. Natl. Acad. Sci. U.S.A.">
        <title>Evolutionary erosion of yeast sex chromosomes by mating-type switching accidents.</title>
        <authorList>
            <person name="Gordon J.L."/>
            <person name="Armisen D."/>
            <person name="Proux-Wera E."/>
            <person name="Oheigeartaigh S.S."/>
            <person name="Byrne K.P."/>
            <person name="Wolfe K.H."/>
        </authorList>
    </citation>
    <scope>NUCLEOTIDE SEQUENCE [LARGE SCALE GENOMIC DNA]</scope>
    <source>
        <strain evidence="9">ATCC 10662 / CBS 1146 / NBRC 0425 / NCYC 2629 / NRRL Y-866</strain>
    </source>
</reference>
<organism evidence="8 9">
    <name type="scientific">Torulaspora delbrueckii</name>
    <name type="common">Yeast</name>
    <name type="synonym">Candida colliculosa</name>
    <dbReference type="NCBI Taxonomy" id="4950"/>
    <lineage>
        <taxon>Eukaryota</taxon>
        <taxon>Fungi</taxon>
        <taxon>Dikarya</taxon>
        <taxon>Ascomycota</taxon>
        <taxon>Saccharomycotina</taxon>
        <taxon>Saccharomycetes</taxon>
        <taxon>Saccharomycetales</taxon>
        <taxon>Saccharomycetaceae</taxon>
        <taxon>Torulaspora</taxon>
    </lineage>
</organism>
<dbReference type="InterPro" id="IPR010482">
    <property type="entry name" value="TECPR1-like_DysF"/>
</dbReference>
<evidence type="ECO:0000313" key="8">
    <source>
        <dbReference type="EMBL" id="CCE89868.1"/>
    </source>
</evidence>
<keyword evidence="3 6" id="KW-1133">Transmembrane helix</keyword>
<evidence type="ECO:0000256" key="6">
    <source>
        <dbReference type="SAM" id="Phobius"/>
    </source>
</evidence>
<dbReference type="RefSeq" id="XP_003679079.1">
    <property type="nucleotide sequence ID" value="XM_003679031.1"/>
</dbReference>
<dbReference type="Pfam" id="PF06398">
    <property type="entry name" value="Pex24p"/>
    <property type="match status" value="1"/>
</dbReference>